<keyword evidence="2 6" id="KW-0812">Transmembrane</keyword>
<dbReference type="OrthoDB" id="413313at2759"/>
<evidence type="ECO:0000256" key="6">
    <source>
        <dbReference type="SAM" id="Phobius"/>
    </source>
</evidence>
<sequence length="674" mass="75532">MSLVADQVRRRDAYLDRLPIFRPQSWSEEGSADVDEHGFTTVAAADALVTPRVDHLLRIIQSLSTTSTQPLLSAQRVRDLLLQSGIPSEHLHAKGDKDAAQRQVDARTFYENEIKWLLVTKATVHLYGVVLNSLLDRIIPLSDDIWYWSEVLSSHTYSSLYAAQTSPLRFWAWSQDVYRSTRTRMRSVDLRSAPSDLVDSTATGLTQQWSRFYGIVRDSIRERSLANIQRRVLSPVAFCRSEARRKQGQLRKLKEMTASGLGVLMYEGLQFGQESEKAEAGDPGDLKSTVERSIALMNVVLWEVCNLRSDMDEFEDKVFTGVAEDPAVSGHMFETTAMDRPAILARRLLALIDKALPQHAAAMQSLTRANGRPPVAVRYWLPAVVGLLSSTTVLRVLVNRKADIVDWIADFGQTVRDFWFNWIVLPVQKVIKTIRHDEASEIAIMSRDSLRADRESLERMVVDFAMDKPHFADGSSSLSAAQVAAIRAKVAEGDVTPVLRAFEKDLKSPLVGAVRGDLVRSLLIQVQKTKVDLEVAMTGIDSLLKSQELVFGFVGLTPGVLVSIGVLRYLGSLLGGRSGQRRTSTAGRAVRILRNVDRILSEARPAQGNVLPYKDHGLLLFEVHVLREVVGKLMPRDIRRDFLDDLDDLANMKGILVQSKALERIRWAYARWLN</sequence>
<protein>
    <submittedName>
        <fullName evidence="7">ATP synthase regulation protein NCA2</fullName>
    </submittedName>
</protein>
<dbReference type="InterPro" id="IPR013946">
    <property type="entry name" value="NCA2-like"/>
</dbReference>
<name>A0A151GQV5_DRECN</name>
<comment type="caution">
    <text evidence="7">The sequence shown here is derived from an EMBL/GenBank/DDBJ whole genome shotgun (WGS) entry which is preliminary data.</text>
</comment>
<evidence type="ECO:0000256" key="5">
    <source>
        <dbReference type="ARBA" id="ARBA00023136"/>
    </source>
</evidence>
<keyword evidence="3 6" id="KW-1133">Transmembrane helix</keyword>
<proteinExistence type="predicted"/>
<keyword evidence="8" id="KW-1185">Reference proteome</keyword>
<dbReference type="RefSeq" id="XP_040658825.1">
    <property type="nucleotide sequence ID" value="XM_040797942.1"/>
</dbReference>
<evidence type="ECO:0000256" key="3">
    <source>
        <dbReference type="ARBA" id="ARBA00022989"/>
    </source>
</evidence>
<evidence type="ECO:0000313" key="8">
    <source>
        <dbReference type="Proteomes" id="UP000076580"/>
    </source>
</evidence>
<reference evidence="7 8" key="1">
    <citation type="journal article" date="2016" name="Sci. Rep.">
        <title>Insights into Adaptations to a Near-Obligate Nematode Endoparasitic Lifestyle from the Finished Genome of Drechmeria coniospora.</title>
        <authorList>
            <person name="Zhang L."/>
            <person name="Zhou Z."/>
            <person name="Guo Q."/>
            <person name="Fokkens L."/>
            <person name="Miskei M."/>
            <person name="Pocsi I."/>
            <person name="Zhang W."/>
            <person name="Chen M."/>
            <person name="Wang L."/>
            <person name="Sun Y."/>
            <person name="Donzelli B.G."/>
            <person name="Gibson D.M."/>
            <person name="Nelson D.R."/>
            <person name="Luo J.G."/>
            <person name="Rep M."/>
            <person name="Liu H."/>
            <person name="Yang S."/>
            <person name="Wang J."/>
            <person name="Krasnoff S.B."/>
            <person name="Xu Y."/>
            <person name="Molnar I."/>
            <person name="Lin M."/>
        </authorList>
    </citation>
    <scope>NUCLEOTIDE SEQUENCE [LARGE SCALE GENOMIC DNA]</scope>
    <source>
        <strain evidence="7 8">ARSEF 6962</strain>
    </source>
</reference>
<dbReference type="InParanoid" id="A0A151GQV5"/>
<dbReference type="GO" id="GO:0005741">
    <property type="term" value="C:mitochondrial outer membrane"/>
    <property type="evidence" value="ECO:0007669"/>
    <property type="project" value="TreeGrafter"/>
</dbReference>
<dbReference type="PANTHER" id="PTHR28234">
    <property type="entry name" value="NUCLEAR CONTROL OF ATPASE PROTEIN 2"/>
    <property type="match status" value="1"/>
</dbReference>
<dbReference type="GeneID" id="63713246"/>
<keyword evidence="5 6" id="KW-0472">Membrane</keyword>
<dbReference type="EMBL" id="LAYC01000001">
    <property type="protein sequence ID" value="KYK59473.1"/>
    <property type="molecule type" value="Genomic_DNA"/>
</dbReference>
<comment type="subcellular location">
    <subcellularLocation>
        <location evidence="1">Mitochondrion membrane</location>
        <topology evidence="1">Multi-pass membrane protein</topology>
    </subcellularLocation>
</comment>
<feature type="transmembrane region" description="Helical" evidence="6">
    <location>
        <begin position="549"/>
        <end position="571"/>
    </location>
</feature>
<dbReference type="STRING" id="98403.A0A151GQV5"/>
<evidence type="ECO:0000256" key="2">
    <source>
        <dbReference type="ARBA" id="ARBA00022692"/>
    </source>
</evidence>
<accession>A0A151GQV5</accession>
<evidence type="ECO:0000313" key="7">
    <source>
        <dbReference type="EMBL" id="KYK59473.1"/>
    </source>
</evidence>
<keyword evidence="4" id="KW-0496">Mitochondrion</keyword>
<dbReference type="PANTHER" id="PTHR28234:SF1">
    <property type="entry name" value="NUCLEAR CONTROL OF ATPASE PROTEIN 2"/>
    <property type="match status" value="1"/>
</dbReference>
<evidence type="ECO:0000256" key="4">
    <source>
        <dbReference type="ARBA" id="ARBA00023128"/>
    </source>
</evidence>
<dbReference type="Proteomes" id="UP000076580">
    <property type="component" value="Chromosome 01"/>
</dbReference>
<dbReference type="AlphaFoldDB" id="A0A151GQV5"/>
<dbReference type="Pfam" id="PF08637">
    <property type="entry name" value="NCA2"/>
    <property type="match status" value="1"/>
</dbReference>
<gene>
    <name evidence="7" type="ORF">DCS_00603</name>
</gene>
<organism evidence="7 8">
    <name type="scientific">Drechmeria coniospora</name>
    <name type="common">Nematophagous fungus</name>
    <name type="synonym">Meria coniospora</name>
    <dbReference type="NCBI Taxonomy" id="98403"/>
    <lineage>
        <taxon>Eukaryota</taxon>
        <taxon>Fungi</taxon>
        <taxon>Dikarya</taxon>
        <taxon>Ascomycota</taxon>
        <taxon>Pezizomycotina</taxon>
        <taxon>Sordariomycetes</taxon>
        <taxon>Hypocreomycetidae</taxon>
        <taxon>Hypocreales</taxon>
        <taxon>Ophiocordycipitaceae</taxon>
        <taxon>Drechmeria</taxon>
    </lineage>
</organism>
<evidence type="ECO:0000256" key="1">
    <source>
        <dbReference type="ARBA" id="ARBA00004225"/>
    </source>
</evidence>